<sequence length="140" mass="15110">MAFSIGQLADRSGCTPPTIRYYESIGLLAAPLRSEAGRRSYGQADVARLAFIRRARDFGLGIPQVRDLLTAADAPASACATARPVVEDHIRALRARRAELKALEADLTAILVRCNEGCRTGTAADCAIFGEFRLPGRHVK</sequence>
<dbReference type="EMBL" id="JBHRSM010000042">
    <property type="protein sequence ID" value="MFC3087953.1"/>
    <property type="molecule type" value="Genomic_DNA"/>
</dbReference>
<dbReference type="PROSITE" id="PS00552">
    <property type="entry name" value="HTH_MERR_1"/>
    <property type="match status" value="1"/>
</dbReference>
<evidence type="ECO:0000259" key="2">
    <source>
        <dbReference type="PROSITE" id="PS50937"/>
    </source>
</evidence>
<comment type="caution">
    <text evidence="3">The sequence shown here is derived from an EMBL/GenBank/DDBJ whole genome shotgun (WGS) entry which is preliminary data.</text>
</comment>
<dbReference type="Pfam" id="PF13411">
    <property type="entry name" value="MerR_1"/>
    <property type="match status" value="1"/>
</dbReference>
<dbReference type="PANTHER" id="PTHR30204:SF92">
    <property type="entry name" value="HTH-TYPE TRANSCRIPTIONAL REGULATOR ZNTR"/>
    <property type="match status" value="1"/>
</dbReference>
<evidence type="ECO:0000313" key="4">
    <source>
        <dbReference type="Proteomes" id="UP001595445"/>
    </source>
</evidence>
<protein>
    <submittedName>
        <fullName evidence="3">MerR family transcriptional regulator</fullName>
    </submittedName>
</protein>
<keyword evidence="4" id="KW-1185">Reference proteome</keyword>
<evidence type="ECO:0000256" key="1">
    <source>
        <dbReference type="ARBA" id="ARBA00023125"/>
    </source>
</evidence>
<gene>
    <name evidence="3" type="ORF">ACFOD6_18075</name>
</gene>
<dbReference type="Gene3D" id="1.10.1660.10">
    <property type="match status" value="1"/>
</dbReference>
<proteinExistence type="predicted"/>
<name>A0ABV7DZR4_9RHOB</name>
<dbReference type="InterPro" id="IPR047057">
    <property type="entry name" value="MerR_fam"/>
</dbReference>
<organism evidence="3 4">
    <name type="scientific">Tabrizicola soli</name>
    <dbReference type="NCBI Taxonomy" id="2185115"/>
    <lineage>
        <taxon>Bacteria</taxon>
        <taxon>Pseudomonadati</taxon>
        <taxon>Pseudomonadota</taxon>
        <taxon>Alphaproteobacteria</taxon>
        <taxon>Rhodobacterales</taxon>
        <taxon>Paracoccaceae</taxon>
        <taxon>Tabrizicola</taxon>
    </lineage>
</organism>
<dbReference type="PANTHER" id="PTHR30204">
    <property type="entry name" value="REDOX-CYCLING DRUG-SENSING TRANSCRIPTIONAL ACTIVATOR SOXR"/>
    <property type="match status" value="1"/>
</dbReference>
<dbReference type="Proteomes" id="UP001595445">
    <property type="component" value="Unassembled WGS sequence"/>
</dbReference>
<dbReference type="SUPFAM" id="SSF46955">
    <property type="entry name" value="Putative DNA-binding domain"/>
    <property type="match status" value="1"/>
</dbReference>
<dbReference type="InterPro" id="IPR009061">
    <property type="entry name" value="DNA-bd_dom_put_sf"/>
</dbReference>
<dbReference type="RefSeq" id="WP_197647730.1">
    <property type="nucleotide sequence ID" value="NZ_JAEACP010000039.1"/>
</dbReference>
<dbReference type="SMART" id="SM00422">
    <property type="entry name" value="HTH_MERR"/>
    <property type="match status" value="1"/>
</dbReference>
<accession>A0ABV7DZR4</accession>
<evidence type="ECO:0000313" key="3">
    <source>
        <dbReference type="EMBL" id="MFC3087953.1"/>
    </source>
</evidence>
<dbReference type="PROSITE" id="PS50937">
    <property type="entry name" value="HTH_MERR_2"/>
    <property type="match status" value="1"/>
</dbReference>
<feature type="domain" description="HTH merR-type" evidence="2">
    <location>
        <begin position="2"/>
        <end position="71"/>
    </location>
</feature>
<reference evidence="4" key="1">
    <citation type="journal article" date="2019" name="Int. J. Syst. Evol. Microbiol.">
        <title>The Global Catalogue of Microorganisms (GCM) 10K type strain sequencing project: providing services to taxonomists for standard genome sequencing and annotation.</title>
        <authorList>
            <consortium name="The Broad Institute Genomics Platform"/>
            <consortium name="The Broad Institute Genome Sequencing Center for Infectious Disease"/>
            <person name="Wu L."/>
            <person name="Ma J."/>
        </authorList>
    </citation>
    <scope>NUCLEOTIDE SEQUENCE [LARGE SCALE GENOMIC DNA]</scope>
    <source>
        <strain evidence="4">KCTC 62102</strain>
    </source>
</reference>
<dbReference type="InterPro" id="IPR000551">
    <property type="entry name" value="MerR-type_HTH_dom"/>
</dbReference>
<dbReference type="PRINTS" id="PR00040">
    <property type="entry name" value="HTHMERR"/>
</dbReference>
<keyword evidence="1" id="KW-0238">DNA-binding</keyword>